<evidence type="ECO:0000313" key="3">
    <source>
        <dbReference type="Proteomes" id="UP001595829"/>
    </source>
</evidence>
<evidence type="ECO:0000256" key="1">
    <source>
        <dbReference type="SAM" id="MobiDB-lite"/>
    </source>
</evidence>
<dbReference type="Proteomes" id="UP001595829">
    <property type="component" value="Unassembled WGS sequence"/>
</dbReference>
<reference evidence="3" key="1">
    <citation type="journal article" date="2019" name="Int. J. Syst. Evol. Microbiol.">
        <title>The Global Catalogue of Microorganisms (GCM) 10K type strain sequencing project: providing services to taxonomists for standard genome sequencing and annotation.</title>
        <authorList>
            <consortium name="The Broad Institute Genomics Platform"/>
            <consortium name="The Broad Institute Genome Sequencing Center for Infectious Disease"/>
            <person name="Wu L."/>
            <person name="Ma J."/>
        </authorList>
    </citation>
    <scope>NUCLEOTIDE SEQUENCE [LARGE SCALE GENOMIC DNA]</scope>
    <source>
        <strain evidence="3">CGMCC 4.1648</strain>
    </source>
</reference>
<dbReference type="EMBL" id="JBHSJD010000014">
    <property type="protein sequence ID" value="MFC5024294.1"/>
    <property type="molecule type" value="Genomic_DNA"/>
</dbReference>
<proteinExistence type="predicted"/>
<feature type="region of interest" description="Disordered" evidence="1">
    <location>
        <begin position="160"/>
        <end position="231"/>
    </location>
</feature>
<keyword evidence="3" id="KW-1185">Reference proteome</keyword>
<dbReference type="RefSeq" id="WP_380841444.1">
    <property type="nucleotide sequence ID" value="NZ_BAABIT010000001.1"/>
</dbReference>
<accession>A0ABV9XH17</accession>
<name>A0ABV9XH17_9ACTN</name>
<gene>
    <name evidence="2" type="ORF">ACFPM3_19385</name>
</gene>
<organism evidence="2 3">
    <name type="scientific">Streptomyces coeruleoprunus</name>
    <dbReference type="NCBI Taxonomy" id="285563"/>
    <lineage>
        <taxon>Bacteria</taxon>
        <taxon>Bacillati</taxon>
        <taxon>Actinomycetota</taxon>
        <taxon>Actinomycetes</taxon>
        <taxon>Kitasatosporales</taxon>
        <taxon>Streptomycetaceae</taxon>
        <taxon>Streptomyces</taxon>
    </lineage>
</organism>
<protein>
    <submittedName>
        <fullName evidence="2">Uncharacterized protein</fullName>
    </submittedName>
</protein>
<evidence type="ECO:0000313" key="2">
    <source>
        <dbReference type="EMBL" id="MFC5024294.1"/>
    </source>
</evidence>
<comment type="caution">
    <text evidence="2">The sequence shown here is derived from an EMBL/GenBank/DDBJ whole genome shotgun (WGS) entry which is preliminary data.</text>
</comment>
<sequence length="231" mass="24681">MDPAVPDFRPTHVVPRAGLPAWETPGTSRPTAPLDPFLPVRLLDRAGDWGRILCSNGWSAWVDGRLLVPVPADPPSAVRDTARTADPRPLLARAEESVARYRRAVEDLAAGRTDTEGFRGRTGGLRIGMVVQGEEIWLYDAEHERWVYYDGTLLTTYAAPSPPEASAGREEPEAGASPAAGHEPTRVVGPEQGRTAGPPDTTRVVGPDATQVVGPDETQVAELPGERAGDG</sequence>